<dbReference type="InterPro" id="IPR055563">
    <property type="entry name" value="CdpA_N"/>
</dbReference>
<gene>
    <name evidence="3" type="ORF">NDI86_06910</name>
</gene>
<evidence type="ECO:0000256" key="1">
    <source>
        <dbReference type="SAM" id="Phobius"/>
    </source>
</evidence>
<reference evidence="3 4" key="1">
    <citation type="submission" date="2022-06" db="EMBL/GenBank/DDBJ databases">
        <title>Halomicroarcula sp. a new haloarchaeum isolate from saline soil.</title>
        <authorList>
            <person name="Strakova D."/>
            <person name="Galisteo C."/>
            <person name="Sanchez-Porro C."/>
            <person name="Ventosa A."/>
        </authorList>
    </citation>
    <scope>NUCLEOTIDE SEQUENCE [LARGE SCALE GENOMIC DNA]</scope>
    <source>
        <strain evidence="3 4">S3CR25-11</strain>
    </source>
</reference>
<feature type="domain" description="Cell division protein A N-terminal" evidence="2">
    <location>
        <begin position="3"/>
        <end position="152"/>
    </location>
</feature>
<feature type="transmembrane region" description="Helical" evidence="1">
    <location>
        <begin position="127"/>
        <end position="146"/>
    </location>
</feature>
<accession>A0ABU2FM62</accession>
<keyword evidence="1" id="KW-0812">Transmembrane</keyword>
<protein>
    <recommendedName>
        <fullName evidence="2">Cell division protein A N-terminal domain-containing protein</fullName>
    </recommendedName>
</protein>
<dbReference type="EMBL" id="JAMQOS010000002">
    <property type="protein sequence ID" value="MDS0281849.1"/>
    <property type="molecule type" value="Genomic_DNA"/>
</dbReference>
<evidence type="ECO:0000313" key="4">
    <source>
        <dbReference type="Proteomes" id="UP001268864"/>
    </source>
</evidence>
<dbReference type="Proteomes" id="UP001268864">
    <property type="component" value="Unassembled WGS sequence"/>
</dbReference>
<keyword evidence="1" id="KW-0472">Membrane</keyword>
<feature type="transmembrane region" description="Helical" evidence="1">
    <location>
        <begin position="21"/>
        <end position="41"/>
    </location>
</feature>
<keyword evidence="4" id="KW-1185">Reference proteome</keyword>
<evidence type="ECO:0000313" key="3">
    <source>
        <dbReference type="EMBL" id="MDS0281849.1"/>
    </source>
</evidence>
<proteinExistence type="predicted"/>
<name>A0ABU2FM62_9EURY</name>
<evidence type="ECO:0000259" key="2">
    <source>
        <dbReference type="Pfam" id="PF23600"/>
    </source>
</evidence>
<sequence length="211" mass="22800">MENLGDAYSRRRFEGRDPRRVFAGATLGGLGALAVVLGLLVVTTPVGGWLGASDLRAAEKLAGTLGGLGIPAMFLGVVAVLPSSRRENVGVVVGAALCLVGVGLFQVAYPERWTTGAETLAFETSMAYFLGTCLAFWFVFTAMASFRTRNNPQGMVRLELTRQGTKRTVTVSREEYQRYAEAIRSDGGETERIIRELESRAELGESERGDD</sequence>
<comment type="caution">
    <text evidence="3">The sequence shown here is derived from an EMBL/GenBank/DDBJ whole genome shotgun (WGS) entry which is preliminary data.</text>
</comment>
<dbReference type="RefSeq" id="WP_310899689.1">
    <property type="nucleotide sequence ID" value="NZ_JAMQOS010000002.1"/>
</dbReference>
<organism evidence="3 4">
    <name type="scientific">Haloarcula onubensis</name>
    <dbReference type="NCBI Taxonomy" id="2950539"/>
    <lineage>
        <taxon>Archaea</taxon>
        <taxon>Methanobacteriati</taxon>
        <taxon>Methanobacteriota</taxon>
        <taxon>Stenosarchaea group</taxon>
        <taxon>Halobacteria</taxon>
        <taxon>Halobacteriales</taxon>
        <taxon>Haloarculaceae</taxon>
        <taxon>Haloarcula</taxon>
    </lineage>
</organism>
<dbReference type="Pfam" id="PF23600">
    <property type="entry name" value="CdpA_N"/>
    <property type="match status" value="1"/>
</dbReference>
<feature type="transmembrane region" description="Helical" evidence="1">
    <location>
        <begin position="61"/>
        <end position="81"/>
    </location>
</feature>
<keyword evidence="1" id="KW-1133">Transmembrane helix</keyword>
<feature type="transmembrane region" description="Helical" evidence="1">
    <location>
        <begin position="88"/>
        <end position="107"/>
    </location>
</feature>